<feature type="chain" id="PRO_5045907201" description="MORN repeat protein" evidence="1">
    <location>
        <begin position="21"/>
        <end position="404"/>
    </location>
</feature>
<evidence type="ECO:0000256" key="1">
    <source>
        <dbReference type="SAM" id="SignalP"/>
    </source>
</evidence>
<protein>
    <recommendedName>
        <fullName evidence="4">MORN repeat protein</fullName>
    </recommendedName>
</protein>
<proteinExistence type="predicted"/>
<evidence type="ECO:0000313" key="2">
    <source>
        <dbReference type="EMBL" id="GMQ32173.1"/>
    </source>
</evidence>
<dbReference type="EMBL" id="BTPE01000002">
    <property type="protein sequence ID" value="GMQ32173.1"/>
    <property type="molecule type" value="Genomic_DNA"/>
</dbReference>
<evidence type="ECO:0000313" key="3">
    <source>
        <dbReference type="Proteomes" id="UP001307705"/>
    </source>
</evidence>
<evidence type="ECO:0008006" key="4">
    <source>
        <dbReference type="Google" id="ProtNLM"/>
    </source>
</evidence>
<organism evidence="2 3">
    <name type="scientific">Algoriphagus taiwanensis</name>
    <dbReference type="NCBI Taxonomy" id="1445656"/>
    <lineage>
        <taxon>Bacteria</taxon>
        <taxon>Pseudomonadati</taxon>
        <taxon>Bacteroidota</taxon>
        <taxon>Cytophagia</taxon>
        <taxon>Cytophagales</taxon>
        <taxon>Cyclobacteriaceae</taxon>
        <taxon>Algoriphagus</taxon>
    </lineage>
</organism>
<dbReference type="RefSeq" id="WP_338226988.1">
    <property type="nucleotide sequence ID" value="NZ_BTPE01000002.1"/>
</dbReference>
<keyword evidence="1" id="KW-0732">Signal</keyword>
<reference evidence="2 3" key="1">
    <citation type="submission" date="2023-08" db="EMBL/GenBank/DDBJ databases">
        <title>Draft genome sequence of Algoriphagus taiwanensis.</title>
        <authorList>
            <person name="Takatani N."/>
            <person name="Hosokawa M."/>
            <person name="Sawabe T."/>
        </authorList>
    </citation>
    <scope>NUCLEOTIDE SEQUENCE [LARGE SCALE GENOMIC DNA]</scope>
    <source>
        <strain evidence="2 3">JCM 19755</strain>
    </source>
</reference>
<accession>A0ABQ6PW40</accession>
<gene>
    <name evidence="2" type="ORF">Ataiwa_04450</name>
</gene>
<comment type="caution">
    <text evidence="2">The sequence shown here is derived from an EMBL/GenBank/DDBJ whole genome shotgun (WGS) entry which is preliminary data.</text>
</comment>
<dbReference type="Proteomes" id="UP001307705">
    <property type="component" value="Unassembled WGS sequence"/>
</dbReference>
<name>A0ABQ6PW40_9BACT</name>
<sequence>MKNKLITLFILCWLSGNLFAQNGLTGTYSTSFGEIKIVQENDVIYGDYGSKGTLLGEVTYTLGNTKTVKGTFYNNNDKGSFEWIFTEDRYYKRKFTGKYGWGTSLNSGAWNGEDKNRTVPADLKKALWSGKWNTTYGEIFLKQDGNQVTGTYRNIGTINATVKNGGILEGTFTNNGSKGTFSFKIKDDSFEGLWGWGTTVGKEKWTGTKAVKTGIAQSSTSPLSATQLSTGTHTANTTRRYRLKLLDIEVHSVDDGPEGIYAGYELFGIAWCRAFDASGKQVNPFDVTYSDRYGRFWEILPKNYIKTDMKVGVSYPIGKQITFDMPFPASSAEATTLRNSKIVLTVELKDYDTISSSDILGKETITIPLNEVSKYVQGGNPGKGKLTFTHGSGKLTVTFQLEIL</sequence>
<feature type="signal peptide" evidence="1">
    <location>
        <begin position="1"/>
        <end position="20"/>
    </location>
</feature>
<keyword evidence="3" id="KW-1185">Reference proteome</keyword>